<protein>
    <submittedName>
        <fullName evidence="1">Minor capsid protein</fullName>
    </submittedName>
</protein>
<evidence type="ECO:0000313" key="1">
    <source>
        <dbReference type="EMBL" id="DAE19071.1"/>
    </source>
</evidence>
<dbReference type="EMBL" id="BK015667">
    <property type="protein sequence ID" value="DAE19071.1"/>
    <property type="molecule type" value="Genomic_DNA"/>
</dbReference>
<dbReference type="InterPro" id="IPR021080">
    <property type="entry name" value="Minor_capsid_protein"/>
</dbReference>
<dbReference type="Pfam" id="PF11114">
    <property type="entry name" value="Minor_capsid_2"/>
    <property type="match status" value="1"/>
</dbReference>
<reference evidence="1" key="1">
    <citation type="journal article" date="2021" name="Proc. Natl. Acad. Sci. U.S.A.">
        <title>A Catalog of Tens of Thousands of Viruses from Human Metagenomes Reveals Hidden Associations with Chronic Diseases.</title>
        <authorList>
            <person name="Tisza M.J."/>
            <person name="Buck C.B."/>
        </authorList>
    </citation>
    <scope>NUCLEOTIDE SEQUENCE</scope>
    <source>
        <strain evidence="1">Ctk4d14</strain>
    </source>
</reference>
<name>A0A8S5QIG7_9CAUD</name>
<organism evidence="1">
    <name type="scientific">Siphoviridae sp. ctk4d14</name>
    <dbReference type="NCBI Taxonomy" id="2825639"/>
    <lineage>
        <taxon>Viruses</taxon>
        <taxon>Duplodnaviria</taxon>
        <taxon>Heunggongvirae</taxon>
        <taxon>Uroviricota</taxon>
        <taxon>Caudoviricetes</taxon>
    </lineage>
</organism>
<proteinExistence type="predicted"/>
<accession>A0A8S5QIG7</accession>
<sequence>MAKTGFHSLKVTRNFDPGVCIKTLGLEEKGRLQQICANEILKLSDPYIPLADGGLSLSGHIENDADVVWNKPYAHYMWEGIVYEDPDLHCAGFKTDNGWRSRKDVDKVPTKRSLEYGNGTLRGAHWADRMLQNGGLEKIEKKLQEELLK</sequence>